<dbReference type="Proteomes" id="UP000887116">
    <property type="component" value="Unassembled WGS sequence"/>
</dbReference>
<dbReference type="AlphaFoldDB" id="A0A8X6FQA3"/>
<evidence type="ECO:0000259" key="2">
    <source>
        <dbReference type="Pfam" id="PF09029"/>
    </source>
</evidence>
<dbReference type="GO" id="GO:0003870">
    <property type="term" value="F:5-aminolevulinate synthase activity"/>
    <property type="evidence" value="ECO:0007669"/>
    <property type="project" value="InterPro"/>
</dbReference>
<dbReference type="GO" id="GO:0030170">
    <property type="term" value="F:pyridoxal phosphate binding"/>
    <property type="evidence" value="ECO:0007669"/>
    <property type="project" value="InterPro"/>
</dbReference>
<sequence length="125" mass="14038">MIMHSRNLANQLGPMAQHFLNAIVNSGGSRKIANFSALKCPFISEFNPKFLSNYGTSMLKLYADKCPFMRQYSSMTDDPENPGNDLPIHGSMTNNDKRVFKKKMDQPEIGALQLYSACGSHFEEI</sequence>
<keyword evidence="4" id="KW-1185">Reference proteome</keyword>
<dbReference type="GO" id="GO:0006778">
    <property type="term" value="P:porphyrin-containing compound metabolic process"/>
    <property type="evidence" value="ECO:0007669"/>
    <property type="project" value="InterPro"/>
</dbReference>
<feature type="domain" description="5-aminolevulinate synthase presequence" evidence="2">
    <location>
        <begin position="39"/>
        <end position="89"/>
    </location>
</feature>
<accession>A0A8X6FQA3</accession>
<name>A0A8X6FQA3_TRICU</name>
<dbReference type="GO" id="GO:0005759">
    <property type="term" value="C:mitochondrial matrix"/>
    <property type="evidence" value="ECO:0007669"/>
    <property type="project" value="InterPro"/>
</dbReference>
<dbReference type="EMBL" id="BMAO01032947">
    <property type="protein sequence ID" value="GFQ85902.1"/>
    <property type="molecule type" value="Genomic_DNA"/>
</dbReference>
<evidence type="ECO:0000313" key="4">
    <source>
        <dbReference type="Proteomes" id="UP000887116"/>
    </source>
</evidence>
<protein>
    <submittedName>
        <fullName evidence="3">5-aminolevulinate synthase, nonspecific, mitochondrial</fullName>
    </submittedName>
</protein>
<proteinExistence type="predicted"/>
<gene>
    <name evidence="3" type="primary">Alas1_2</name>
    <name evidence="3" type="ORF">TNCT_272461</name>
</gene>
<comment type="caution">
    <text evidence="3">The sequence shown here is derived from an EMBL/GenBank/DDBJ whole genome shotgun (WGS) entry which is preliminary data.</text>
</comment>
<dbReference type="Pfam" id="PF09029">
    <property type="entry name" value="Preseq_ALAS"/>
    <property type="match status" value="1"/>
</dbReference>
<feature type="region of interest" description="Disordered" evidence="1">
    <location>
        <begin position="73"/>
        <end position="92"/>
    </location>
</feature>
<evidence type="ECO:0000313" key="3">
    <source>
        <dbReference type="EMBL" id="GFQ85902.1"/>
    </source>
</evidence>
<evidence type="ECO:0000256" key="1">
    <source>
        <dbReference type="SAM" id="MobiDB-lite"/>
    </source>
</evidence>
<organism evidence="3 4">
    <name type="scientific">Trichonephila clavata</name>
    <name type="common">Joro spider</name>
    <name type="synonym">Nephila clavata</name>
    <dbReference type="NCBI Taxonomy" id="2740835"/>
    <lineage>
        <taxon>Eukaryota</taxon>
        <taxon>Metazoa</taxon>
        <taxon>Ecdysozoa</taxon>
        <taxon>Arthropoda</taxon>
        <taxon>Chelicerata</taxon>
        <taxon>Arachnida</taxon>
        <taxon>Araneae</taxon>
        <taxon>Araneomorphae</taxon>
        <taxon>Entelegynae</taxon>
        <taxon>Araneoidea</taxon>
        <taxon>Nephilidae</taxon>
        <taxon>Trichonephila</taxon>
    </lineage>
</organism>
<reference evidence="3" key="1">
    <citation type="submission" date="2020-07" db="EMBL/GenBank/DDBJ databases">
        <title>Multicomponent nature underlies the extraordinary mechanical properties of spider dragline silk.</title>
        <authorList>
            <person name="Kono N."/>
            <person name="Nakamura H."/>
            <person name="Mori M."/>
            <person name="Yoshida Y."/>
            <person name="Ohtoshi R."/>
            <person name="Malay A.D."/>
            <person name="Moran D.A.P."/>
            <person name="Tomita M."/>
            <person name="Numata K."/>
            <person name="Arakawa K."/>
        </authorList>
    </citation>
    <scope>NUCLEOTIDE SEQUENCE</scope>
</reference>
<dbReference type="OrthoDB" id="6428141at2759"/>
<dbReference type="InterPro" id="IPR015118">
    <property type="entry name" value="5aminolev_synth_preseq"/>
</dbReference>